<dbReference type="CTD" id="20210067"/>
<dbReference type="InterPro" id="IPR038095">
    <property type="entry name" value="Costars_sf"/>
</dbReference>
<dbReference type="SMART" id="SM01283">
    <property type="entry name" value="Costars"/>
    <property type="match status" value="1"/>
</dbReference>
<organism evidence="3 4">
    <name type="scientific">Helobdella robusta</name>
    <name type="common">Californian leech</name>
    <dbReference type="NCBI Taxonomy" id="6412"/>
    <lineage>
        <taxon>Eukaryota</taxon>
        <taxon>Metazoa</taxon>
        <taxon>Spiralia</taxon>
        <taxon>Lophotrochozoa</taxon>
        <taxon>Annelida</taxon>
        <taxon>Clitellata</taxon>
        <taxon>Hirudinea</taxon>
        <taxon>Rhynchobdellida</taxon>
        <taxon>Glossiphoniidae</taxon>
        <taxon>Helobdella</taxon>
    </lineage>
</organism>
<dbReference type="PANTHER" id="PTHR22739">
    <property type="entry name" value="STRIATED MUSCLE ACTIVATOR OF RHO-DEPENDENT SIGNALING-RELATED"/>
    <property type="match status" value="1"/>
</dbReference>
<dbReference type="KEGG" id="hro:HELRODRAFT_185281"/>
<dbReference type="GO" id="GO:0035025">
    <property type="term" value="P:positive regulation of Rho protein signal transduction"/>
    <property type="evidence" value="ECO:0000318"/>
    <property type="project" value="GO_Central"/>
</dbReference>
<dbReference type="GO" id="GO:0030017">
    <property type="term" value="C:sarcomere"/>
    <property type="evidence" value="ECO:0000318"/>
    <property type="project" value="GO_Central"/>
</dbReference>
<dbReference type="EMBL" id="AMQM01002754">
    <property type="status" value="NOT_ANNOTATED_CDS"/>
    <property type="molecule type" value="Genomic_DNA"/>
</dbReference>
<reference evidence="2 4" key="2">
    <citation type="journal article" date="2013" name="Nature">
        <title>Insights into bilaterian evolution from three spiralian genomes.</title>
        <authorList>
            <person name="Simakov O."/>
            <person name="Marletaz F."/>
            <person name="Cho S.J."/>
            <person name="Edsinger-Gonzales E."/>
            <person name="Havlak P."/>
            <person name="Hellsten U."/>
            <person name="Kuo D.H."/>
            <person name="Larsson T."/>
            <person name="Lv J."/>
            <person name="Arendt D."/>
            <person name="Savage R."/>
            <person name="Osoegawa K."/>
            <person name="de Jong P."/>
            <person name="Grimwood J."/>
            <person name="Chapman J.A."/>
            <person name="Shapiro H."/>
            <person name="Aerts A."/>
            <person name="Otillar R.P."/>
            <person name="Terry A.Y."/>
            <person name="Boore J.L."/>
            <person name="Grigoriev I.V."/>
            <person name="Lindberg D.R."/>
            <person name="Seaver E.C."/>
            <person name="Weisblat D.A."/>
            <person name="Putnam N.H."/>
            <person name="Rokhsar D.S."/>
        </authorList>
    </citation>
    <scope>NUCLEOTIDE SEQUENCE</scope>
</reference>
<dbReference type="Pfam" id="PF14705">
    <property type="entry name" value="Costars"/>
    <property type="match status" value="1"/>
</dbReference>
<dbReference type="AlphaFoldDB" id="T1FML8"/>
<evidence type="ECO:0000313" key="2">
    <source>
        <dbReference type="EMBL" id="ESO10817.1"/>
    </source>
</evidence>
<dbReference type="eggNOG" id="KOG3376">
    <property type="taxonomic scope" value="Eukaryota"/>
</dbReference>
<dbReference type="PANTHER" id="PTHR22739:SF7">
    <property type="entry name" value="EG:152A3.3 PROTEIN-RELATED"/>
    <property type="match status" value="1"/>
</dbReference>
<reference evidence="4" key="1">
    <citation type="submission" date="2012-12" db="EMBL/GenBank/DDBJ databases">
        <authorList>
            <person name="Hellsten U."/>
            <person name="Grimwood J."/>
            <person name="Chapman J.A."/>
            <person name="Shapiro H."/>
            <person name="Aerts A."/>
            <person name="Otillar R.P."/>
            <person name="Terry A.Y."/>
            <person name="Boore J.L."/>
            <person name="Simakov O."/>
            <person name="Marletaz F."/>
            <person name="Cho S.-J."/>
            <person name="Edsinger-Gonzales E."/>
            <person name="Havlak P."/>
            <person name="Kuo D.-H."/>
            <person name="Larsson T."/>
            <person name="Lv J."/>
            <person name="Arendt D."/>
            <person name="Savage R."/>
            <person name="Osoegawa K."/>
            <person name="de Jong P."/>
            <person name="Lindberg D.R."/>
            <person name="Seaver E.C."/>
            <person name="Weisblat D.A."/>
            <person name="Putnam N.H."/>
            <person name="Grigoriev I.V."/>
            <person name="Rokhsar D.S."/>
        </authorList>
    </citation>
    <scope>NUCLEOTIDE SEQUENCE</scope>
</reference>
<keyword evidence="4" id="KW-1185">Reference proteome</keyword>
<reference evidence="3" key="3">
    <citation type="submission" date="2015-06" db="UniProtKB">
        <authorList>
            <consortium name="EnsemblMetazoa"/>
        </authorList>
    </citation>
    <scope>IDENTIFICATION</scope>
</reference>
<sequence length="174" mass="20120">METVRKALYNFNSVKHSWENWAESHQNRQKVNPFSGSWTPEAHDLPPVGHRLYGRPKPGSKTEYRGKKADIHINEEVLELCQMIEHIGVPLSDGTIGVKFGRLFEYYGRISHNLVGLMIRARRKGLVQFEGEMLYQRQDEDAPIILLRPPDDLITEIQQQKEALSTHESIGKRF</sequence>
<dbReference type="GeneID" id="20210067"/>
<dbReference type="GO" id="GO:0003779">
    <property type="term" value="F:actin binding"/>
    <property type="evidence" value="ECO:0007669"/>
    <property type="project" value="InterPro"/>
</dbReference>
<dbReference type="FunCoup" id="T1FML8">
    <property type="interactions" value="2"/>
</dbReference>
<dbReference type="GO" id="GO:0045944">
    <property type="term" value="P:positive regulation of transcription by RNA polymerase II"/>
    <property type="evidence" value="ECO:0000318"/>
    <property type="project" value="GO_Central"/>
</dbReference>
<dbReference type="Gene3D" id="1.10.10.1540">
    <property type="entry name" value="Costar domain"/>
    <property type="match status" value="1"/>
</dbReference>
<proteinExistence type="predicted"/>
<name>T1FML8_HELRO</name>
<evidence type="ECO:0000259" key="1">
    <source>
        <dbReference type="SMART" id="SM01283"/>
    </source>
</evidence>
<protein>
    <recommendedName>
        <fullName evidence="1">Costars domain-containing protein</fullName>
    </recommendedName>
</protein>
<dbReference type="InParanoid" id="T1FML8"/>
<dbReference type="HOGENOM" id="CLU_062244_1_0_1"/>
<dbReference type="RefSeq" id="XP_009011086.1">
    <property type="nucleotide sequence ID" value="XM_009012838.1"/>
</dbReference>
<gene>
    <name evidence="3" type="primary">20210067</name>
    <name evidence="2" type="ORF">HELRODRAFT_185281</name>
</gene>
<feature type="domain" description="Costars" evidence="1">
    <location>
        <begin position="71"/>
        <end position="147"/>
    </location>
</feature>
<dbReference type="Proteomes" id="UP000015101">
    <property type="component" value="Unassembled WGS sequence"/>
</dbReference>
<dbReference type="InterPro" id="IPR026111">
    <property type="entry name" value="Abra"/>
</dbReference>
<dbReference type="OrthoDB" id="9871914at2759"/>
<dbReference type="EnsemblMetazoa" id="HelroT185281">
    <property type="protein sequence ID" value="HelroP185281"/>
    <property type="gene ID" value="HelroG185281"/>
</dbReference>
<evidence type="ECO:0000313" key="3">
    <source>
        <dbReference type="EnsemblMetazoa" id="HelroP185281"/>
    </source>
</evidence>
<dbReference type="OMA" id="YRGAEAQ"/>
<dbReference type="EMBL" id="KB095858">
    <property type="protein sequence ID" value="ESO10817.1"/>
    <property type="molecule type" value="Genomic_DNA"/>
</dbReference>
<dbReference type="InterPro" id="IPR027817">
    <property type="entry name" value="Costars_dom"/>
</dbReference>
<evidence type="ECO:0000313" key="4">
    <source>
        <dbReference type="Proteomes" id="UP000015101"/>
    </source>
</evidence>
<accession>T1FML8</accession>